<sequence>MYLIKIKGCHNKSSRIFDRSP</sequence>
<name>T0L7A4_COLGC</name>
<gene>
    <name evidence="1" type="ORF">CGLO_13396</name>
</gene>
<organism evidence="1 2">
    <name type="scientific">Colletotrichum gloeosporioides (strain Cg-14)</name>
    <name type="common">Anthracnose fungus</name>
    <name type="synonym">Glomerella cingulata</name>
    <dbReference type="NCBI Taxonomy" id="1237896"/>
    <lineage>
        <taxon>Eukaryota</taxon>
        <taxon>Fungi</taxon>
        <taxon>Dikarya</taxon>
        <taxon>Ascomycota</taxon>
        <taxon>Pezizomycotina</taxon>
        <taxon>Sordariomycetes</taxon>
        <taxon>Hypocreomycetidae</taxon>
        <taxon>Glomerellales</taxon>
        <taxon>Glomerellaceae</taxon>
        <taxon>Colletotrichum</taxon>
        <taxon>Colletotrichum gloeosporioides species complex</taxon>
    </lineage>
</organism>
<dbReference type="AlphaFoldDB" id="T0L7A4"/>
<proteinExistence type="predicted"/>
<dbReference type="EMBL" id="AMYD01002956">
    <property type="protein sequence ID" value="EQB47456.1"/>
    <property type="molecule type" value="Genomic_DNA"/>
</dbReference>
<reference evidence="2" key="1">
    <citation type="journal article" date="2013" name="Mol. Plant Microbe Interact.">
        <title>Global aspects of pacC regulation of pathogenicity genes in Colletotrichum gloeosporioides as revealed by transcriptome analysis.</title>
        <authorList>
            <person name="Alkan N."/>
            <person name="Meng X."/>
            <person name="Friedlander G."/>
            <person name="Reuveni E."/>
            <person name="Sukno S."/>
            <person name="Sherman A."/>
            <person name="Thon M."/>
            <person name="Fluhr R."/>
            <person name="Prusky D."/>
        </authorList>
    </citation>
    <scope>NUCLEOTIDE SEQUENCE [LARGE SCALE GENOMIC DNA]</scope>
    <source>
        <strain evidence="2">Cg-14</strain>
    </source>
</reference>
<dbReference type="HOGENOM" id="CLU_3426879_0_0_1"/>
<dbReference type="Proteomes" id="UP000015530">
    <property type="component" value="Unassembled WGS sequence"/>
</dbReference>
<evidence type="ECO:0000313" key="1">
    <source>
        <dbReference type="EMBL" id="EQB47456.1"/>
    </source>
</evidence>
<accession>T0L7A4</accession>
<protein>
    <submittedName>
        <fullName evidence="1">Uncharacterized protein</fullName>
    </submittedName>
</protein>
<comment type="caution">
    <text evidence="1">The sequence shown here is derived from an EMBL/GenBank/DDBJ whole genome shotgun (WGS) entry which is preliminary data.</text>
</comment>
<evidence type="ECO:0000313" key="2">
    <source>
        <dbReference type="Proteomes" id="UP000015530"/>
    </source>
</evidence>